<dbReference type="Proteomes" id="UP000306954">
    <property type="component" value="Unassembled WGS sequence"/>
</dbReference>
<feature type="region of interest" description="Disordered" evidence="1">
    <location>
        <begin position="244"/>
        <end position="349"/>
    </location>
</feature>
<feature type="domain" description="OTU" evidence="2">
    <location>
        <begin position="37"/>
        <end position="159"/>
    </location>
</feature>
<dbReference type="OrthoDB" id="2590746at2759"/>
<evidence type="ECO:0000313" key="3">
    <source>
        <dbReference type="EMBL" id="TIB10153.1"/>
    </source>
</evidence>
<dbReference type="EMBL" id="SPOF01000033">
    <property type="protein sequence ID" value="TIB10153.1"/>
    <property type="molecule type" value="Genomic_DNA"/>
</dbReference>
<accession>A0A4T0LB20</accession>
<evidence type="ECO:0000313" key="4">
    <source>
        <dbReference type="Proteomes" id="UP000306954"/>
    </source>
</evidence>
<feature type="region of interest" description="Disordered" evidence="1">
    <location>
        <begin position="375"/>
        <end position="409"/>
    </location>
</feature>
<sequence length="667" mass="75475">MGNPRNARKSGRRTNNVIDDTKDYERDLKTQVDSMGLYTVDTPTDGSCMFHAISDQMYGDNKFHLELRNSTCNYLEENEDLYAGFIEDDQTYSQHVDNMRDPTTYGGHLELSALANITRHSIKVIQPNLIYVVTADNTLPPNLYVAYHNWEHYSSVRNKKGPHKGPPMVQEQIGVTENVSNYHNDQNQDVMNQVMRCIPADLQAIAQEERIVEILADFDNNWENAVEYILEYREVTIDHLGDRSSKAAEIETDKASKSPKRELEESSGEDKGDQTVKKTNRREKKAQKKQNKSDKRRVTRSMAREDKEEDIHHNHAPSSVKSGSRGDKGENDVADSASPNKTRRKKYAPELLVIVRPPPHISNNPMNLQIQLVTPKSNRQSTASDGDLSRSSSIHSDHSLGQVSNLSLHSTTSQITSGGRKLIPLYNLQYHNVLTTAITDAGTDARIARFTKRGLDIQNLINLETEGVLDDTLSTTSTKKFSLDNLFKLTKDKGSALDKTPNQEEYTWNVKRVMKGNDEIIEDDALRFLWQKKTDSTPTSGDNSRRSSISHSQSSRPNSKPNSKPNSTIDTDIDREDDETPWKFYALSKHFERVHLGTIHPAPHHPRIVGQLKVPFPLPSVQLPNTNINLSPEDLKDILSCTGLWLVIKEEFGGLDKRRKGDGWRIT</sequence>
<dbReference type="Gene3D" id="3.90.70.80">
    <property type="match status" value="1"/>
</dbReference>
<feature type="compositionally biased region" description="Basic and acidic residues" evidence="1">
    <location>
        <begin position="244"/>
        <end position="276"/>
    </location>
</feature>
<dbReference type="AlphaFoldDB" id="A0A4T0LB20"/>
<reference evidence="3 4" key="1">
    <citation type="submission" date="2019-03" db="EMBL/GenBank/DDBJ databases">
        <title>Sequencing 23 genomes of Wallemia ichthyophaga.</title>
        <authorList>
            <person name="Gostincar C."/>
        </authorList>
    </citation>
    <scope>NUCLEOTIDE SEQUENCE [LARGE SCALE GENOMIC DNA]</scope>
    <source>
        <strain evidence="3 4">EXF-8621</strain>
    </source>
</reference>
<dbReference type="GO" id="GO:0016579">
    <property type="term" value="P:protein deubiquitination"/>
    <property type="evidence" value="ECO:0007669"/>
    <property type="project" value="TreeGrafter"/>
</dbReference>
<dbReference type="PANTHER" id="PTHR12419:SF7">
    <property type="entry name" value="OTU DOMAIN-CONTAINING PROTEIN 3"/>
    <property type="match status" value="1"/>
</dbReference>
<comment type="caution">
    <text evidence="3">The sequence shown here is derived from an EMBL/GenBank/DDBJ whole genome shotgun (WGS) entry which is preliminary data.</text>
</comment>
<gene>
    <name evidence="3" type="ORF">E3P90_02971</name>
</gene>
<dbReference type="PROSITE" id="PS50802">
    <property type="entry name" value="OTU"/>
    <property type="match status" value="1"/>
</dbReference>
<feature type="region of interest" description="Disordered" evidence="1">
    <location>
        <begin position="534"/>
        <end position="575"/>
    </location>
</feature>
<protein>
    <recommendedName>
        <fullName evidence="2">OTU domain-containing protein</fullName>
    </recommendedName>
</protein>
<evidence type="ECO:0000259" key="2">
    <source>
        <dbReference type="PROSITE" id="PS50802"/>
    </source>
</evidence>
<dbReference type="GO" id="GO:0004843">
    <property type="term" value="F:cysteine-type deubiquitinase activity"/>
    <property type="evidence" value="ECO:0007669"/>
    <property type="project" value="TreeGrafter"/>
</dbReference>
<dbReference type="CDD" id="cd22756">
    <property type="entry name" value="OTU_OTUD3-like"/>
    <property type="match status" value="1"/>
</dbReference>
<dbReference type="InterPro" id="IPR038765">
    <property type="entry name" value="Papain-like_cys_pep_sf"/>
</dbReference>
<feature type="compositionally biased region" description="Basic and acidic residues" evidence="1">
    <location>
        <begin position="302"/>
        <end position="313"/>
    </location>
</feature>
<name>A0A4T0LB20_WALIC</name>
<dbReference type="Pfam" id="PF02338">
    <property type="entry name" value="OTU"/>
    <property type="match status" value="1"/>
</dbReference>
<dbReference type="PANTHER" id="PTHR12419">
    <property type="entry name" value="OTU DOMAIN CONTAINING PROTEIN"/>
    <property type="match status" value="1"/>
</dbReference>
<organism evidence="3 4">
    <name type="scientific">Wallemia ichthyophaga</name>
    <dbReference type="NCBI Taxonomy" id="245174"/>
    <lineage>
        <taxon>Eukaryota</taxon>
        <taxon>Fungi</taxon>
        <taxon>Dikarya</taxon>
        <taxon>Basidiomycota</taxon>
        <taxon>Wallemiomycotina</taxon>
        <taxon>Wallemiomycetes</taxon>
        <taxon>Wallemiales</taxon>
        <taxon>Wallemiaceae</taxon>
        <taxon>Wallemia</taxon>
    </lineage>
</organism>
<feature type="compositionally biased region" description="Basic residues" evidence="1">
    <location>
        <begin position="278"/>
        <end position="299"/>
    </location>
</feature>
<feature type="compositionally biased region" description="Low complexity" evidence="1">
    <location>
        <begin position="384"/>
        <end position="394"/>
    </location>
</feature>
<feature type="compositionally biased region" description="Low complexity" evidence="1">
    <location>
        <begin position="546"/>
        <end position="570"/>
    </location>
</feature>
<feature type="compositionally biased region" description="Basic residues" evidence="1">
    <location>
        <begin position="1"/>
        <end position="12"/>
    </location>
</feature>
<dbReference type="InterPro" id="IPR050704">
    <property type="entry name" value="Peptidase_C85-like"/>
</dbReference>
<dbReference type="InterPro" id="IPR003323">
    <property type="entry name" value="OTU_dom"/>
</dbReference>
<evidence type="ECO:0000256" key="1">
    <source>
        <dbReference type="SAM" id="MobiDB-lite"/>
    </source>
</evidence>
<proteinExistence type="predicted"/>
<feature type="region of interest" description="Disordered" evidence="1">
    <location>
        <begin position="1"/>
        <end position="20"/>
    </location>
</feature>
<dbReference type="SUPFAM" id="SSF54001">
    <property type="entry name" value="Cysteine proteinases"/>
    <property type="match status" value="1"/>
</dbReference>